<dbReference type="RefSeq" id="XP_020431055.1">
    <property type="nucleotide sequence ID" value="XM_020579216.1"/>
</dbReference>
<organism evidence="2 3">
    <name type="scientific">Heterostelium pallidum (strain ATCC 26659 / Pp 5 / PN500)</name>
    <name type="common">Cellular slime mold</name>
    <name type="synonym">Polysphondylium pallidum</name>
    <dbReference type="NCBI Taxonomy" id="670386"/>
    <lineage>
        <taxon>Eukaryota</taxon>
        <taxon>Amoebozoa</taxon>
        <taxon>Evosea</taxon>
        <taxon>Eumycetozoa</taxon>
        <taxon>Dictyostelia</taxon>
        <taxon>Acytosteliales</taxon>
        <taxon>Acytosteliaceae</taxon>
        <taxon>Heterostelium</taxon>
    </lineage>
</organism>
<dbReference type="Proteomes" id="UP000001396">
    <property type="component" value="Unassembled WGS sequence"/>
</dbReference>
<keyword evidence="1" id="KW-1133">Transmembrane helix</keyword>
<evidence type="ECO:0000313" key="3">
    <source>
        <dbReference type="Proteomes" id="UP000001396"/>
    </source>
</evidence>
<dbReference type="GeneID" id="31363879"/>
<proteinExistence type="predicted"/>
<feature type="transmembrane region" description="Helical" evidence="1">
    <location>
        <begin position="68"/>
        <end position="92"/>
    </location>
</feature>
<sequence>MNASIIYVITLSNQITKNDNNYFVGFYFPASPIQDYLLSFLIKKISNKIHKKLSYDTDTDKVSQSVSVVLVLNVSSLLNVLFFVLLKFNFILKYFPLMGNLKFPVPESVSSLCRY</sequence>
<comment type="caution">
    <text evidence="2">The sequence shown here is derived from an EMBL/GenBank/DDBJ whole genome shotgun (WGS) entry which is preliminary data.</text>
</comment>
<name>D3BI31_HETP5</name>
<accession>D3BI31</accession>
<protein>
    <submittedName>
        <fullName evidence="2">Uncharacterized protein</fullName>
    </submittedName>
</protein>
<keyword evidence="1" id="KW-0812">Transmembrane</keyword>
<dbReference type="AlphaFoldDB" id="D3BI31"/>
<dbReference type="EMBL" id="ADBJ01000037">
    <property type="protein sequence ID" value="EFA78931.1"/>
    <property type="molecule type" value="Genomic_DNA"/>
</dbReference>
<evidence type="ECO:0000256" key="1">
    <source>
        <dbReference type="SAM" id="Phobius"/>
    </source>
</evidence>
<gene>
    <name evidence="2" type="ORF">PPL_08399</name>
</gene>
<keyword evidence="1" id="KW-0472">Membrane</keyword>
<dbReference type="InParanoid" id="D3BI31"/>
<reference evidence="2 3" key="1">
    <citation type="journal article" date="2011" name="Genome Res.">
        <title>Phylogeny-wide analysis of social amoeba genomes highlights ancient origins for complex intercellular communication.</title>
        <authorList>
            <person name="Heidel A.J."/>
            <person name="Lawal H.M."/>
            <person name="Felder M."/>
            <person name="Schilde C."/>
            <person name="Helps N.R."/>
            <person name="Tunggal B."/>
            <person name="Rivero F."/>
            <person name="John U."/>
            <person name="Schleicher M."/>
            <person name="Eichinger L."/>
            <person name="Platzer M."/>
            <person name="Noegel A.A."/>
            <person name="Schaap P."/>
            <person name="Gloeckner G."/>
        </authorList>
    </citation>
    <scope>NUCLEOTIDE SEQUENCE [LARGE SCALE GENOMIC DNA]</scope>
    <source>
        <strain evidence="3">ATCC 26659 / Pp 5 / PN500</strain>
    </source>
</reference>
<keyword evidence="3" id="KW-1185">Reference proteome</keyword>
<evidence type="ECO:0000313" key="2">
    <source>
        <dbReference type="EMBL" id="EFA78931.1"/>
    </source>
</evidence>